<evidence type="ECO:0000313" key="1">
    <source>
        <dbReference type="EMBL" id="EFK95744.1"/>
    </source>
</evidence>
<accession>D9PL26</accession>
<dbReference type="AlphaFoldDB" id="D9PL26"/>
<gene>
    <name evidence="1" type="ORF">LDC_2249</name>
</gene>
<sequence length="69" mass="7873">MRLLEMSEPAVLEKLRHLPAEKRAEVVDFIDFLLVRSQDDGVRQGVAQLNSAAFAKVWDNAEDDVYDQL</sequence>
<name>D9PL26_9ZZZZ</name>
<reference evidence="1" key="2">
    <citation type="journal article" date="2011" name="Microb. Ecol.">
        <title>Taxonomic and Functional Metagenomic Profiling of the Microbial Community in the Anoxic Sediment of a Sub-saline Shallow Lake (Laguna de Carrizo, Central Spain).</title>
        <authorList>
            <person name="Ferrer M."/>
            <person name="Guazzaroni M.E."/>
            <person name="Richter M."/>
            <person name="Garcia-Salamanca A."/>
            <person name="Yarza P."/>
            <person name="Suarez-Suarez A."/>
            <person name="Solano J."/>
            <person name="Alcaide M."/>
            <person name="van Dillewijn P."/>
            <person name="Molina-Henares M.A."/>
            <person name="Lopez-Cortes N."/>
            <person name="Al-Ramahi Y."/>
            <person name="Guerrero C."/>
            <person name="Acosta A."/>
            <person name="de Eugenio L.I."/>
            <person name="Martinez V."/>
            <person name="Marques S."/>
            <person name="Rojo F."/>
            <person name="Santero E."/>
            <person name="Genilloud O."/>
            <person name="Perez-Perez J."/>
            <person name="Rossello-Mora R."/>
            <person name="Ramos J.L."/>
        </authorList>
    </citation>
    <scope>NUCLEOTIDE SEQUENCE</scope>
</reference>
<reference evidence="1" key="1">
    <citation type="submission" date="2010-07" db="EMBL/GenBank/DDBJ databases">
        <authorList>
            <consortium name="CONSOLIDER consortium CSD2007-00005"/>
            <person name="Guazzaroni M.-E."/>
            <person name="Richter M."/>
            <person name="Garcia-Salamanca A."/>
            <person name="Yarza P."/>
            <person name="Ferrer M."/>
        </authorList>
    </citation>
    <scope>NUCLEOTIDE SEQUENCE</scope>
</reference>
<evidence type="ECO:0008006" key="2">
    <source>
        <dbReference type="Google" id="ProtNLM"/>
    </source>
</evidence>
<protein>
    <recommendedName>
        <fullName evidence="2">DUF2281 domain-containing protein</fullName>
    </recommendedName>
</protein>
<comment type="caution">
    <text evidence="1">The sequence shown here is derived from an EMBL/GenBank/DDBJ whole genome shotgun (WGS) entry which is preliminary data.</text>
</comment>
<proteinExistence type="predicted"/>
<organism evidence="1">
    <name type="scientific">sediment metagenome</name>
    <dbReference type="NCBI Taxonomy" id="749907"/>
    <lineage>
        <taxon>unclassified sequences</taxon>
        <taxon>metagenomes</taxon>
        <taxon>ecological metagenomes</taxon>
    </lineage>
</organism>
<dbReference type="EMBL" id="ADZX01000676">
    <property type="protein sequence ID" value="EFK95744.1"/>
    <property type="molecule type" value="Genomic_DNA"/>
</dbReference>